<evidence type="ECO:0000313" key="1">
    <source>
        <dbReference type="EMBL" id="QLK27398.1"/>
    </source>
</evidence>
<dbReference type="AlphaFoldDB" id="A0A7D6CQJ5"/>
<proteinExistence type="predicted"/>
<dbReference type="RefSeq" id="WP_180842560.1">
    <property type="nucleotide sequence ID" value="NZ_CP059154.1"/>
</dbReference>
<dbReference type="InterPro" id="IPR046783">
    <property type="entry name" value="HTH_63"/>
</dbReference>
<organism evidence="1 2">
    <name type="scientific">Natrinema zhouii</name>
    <dbReference type="NCBI Taxonomy" id="1710539"/>
    <lineage>
        <taxon>Archaea</taxon>
        <taxon>Methanobacteriati</taxon>
        <taxon>Methanobacteriota</taxon>
        <taxon>Stenosarchaea group</taxon>
        <taxon>Halobacteria</taxon>
        <taxon>Halobacteriales</taxon>
        <taxon>Natrialbaceae</taxon>
        <taxon>Natrinema</taxon>
    </lineage>
</organism>
<evidence type="ECO:0000313" key="2">
    <source>
        <dbReference type="Proteomes" id="UP000510869"/>
    </source>
</evidence>
<reference evidence="1 2" key="1">
    <citation type="submission" date="2020-07" db="EMBL/GenBank/DDBJ databases">
        <title>Natrinema (YPL30) sp. nov. and Haloterrigena xxxxxx (YPL8) sp. nov., isolated from a salt mine.</title>
        <authorList>
            <person name="Cui H."/>
        </authorList>
    </citation>
    <scope>NUCLEOTIDE SEQUENCE [LARGE SCALE GENOMIC DNA]</scope>
    <source>
        <strain evidence="1 2">YPL13</strain>
    </source>
</reference>
<sequence>MNIHTEELTVEAYIRSRQPPEPIDTNVETLHRLESASVIDDLSLHAWPDTIALSERTPHSRAVDAFERMQMWADEHEFSIRPPFSVRTTTSTYTDETRTTLRTPVMCLAVYADERLANVFPHSWGDERDSVADGIAALETADLEAFTSTPTPSASPPDRCPACDSGLTIVQGIGVCQGCDRIELGNAPNRDRGQRSHVTH</sequence>
<dbReference type="Pfam" id="PF20575">
    <property type="entry name" value="HTH_63"/>
    <property type="match status" value="1"/>
</dbReference>
<gene>
    <name evidence="1" type="ORF">HYG81_07305</name>
</gene>
<dbReference type="OrthoDB" id="241883at2157"/>
<accession>A0A7D6CQJ5</accession>
<dbReference type="GeneID" id="56143000"/>
<keyword evidence="2" id="KW-1185">Reference proteome</keyword>
<name>A0A7D6CQJ5_9EURY</name>
<protein>
    <submittedName>
        <fullName evidence="1">Uncharacterized protein</fullName>
    </submittedName>
</protein>
<dbReference type="KEGG" id="nay:HYG81_07305"/>
<dbReference type="EMBL" id="CP059154">
    <property type="protein sequence ID" value="QLK27398.1"/>
    <property type="molecule type" value="Genomic_DNA"/>
</dbReference>
<dbReference type="Proteomes" id="UP000510869">
    <property type="component" value="Chromosome"/>
</dbReference>